<dbReference type="EMBL" id="SCEB01215770">
    <property type="protein sequence ID" value="RXM27788.1"/>
    <property type="molecule type" value="Genomic_DNA"/>
</dbReference>
<evidence type="ECO:0000313" key="2">
    <source>
        <dbReference type="EMBL" id="RXM27788.1"/>
    </source>
</evidence>
<evidence type="ECO:0000259" key="1">
    <source>
        <dbReference type="Pfam" id="PF02760"/>
    </source>
</evidence>
<accession>A0A444TY09</accession>
<dbReference type="Proteomes" id="UP000289886">
    <property type="component" value="Unassembled WGS sequence"/>
</dbReference>
<reference evidence="2 3" key="1">
    <citation type="submission" date="2019-01" db="EMBL/GenBank/DDBJ databases">
        <title>Draft Genome and Complete Hox-Cluster Characterization of the Sterlet Sturgeon (Acipenser ruthenus).</title>
        <authorList>
            <person name="Wei Q."/>
        </authorList>
    </citation>
    <scope>NUCLEOTIDE SEQUENCE [LARGE SCALE GENOMIC DNA]</scope>
    <source>
        <strain evidence="2">WHYD16114868_AA</strain>
        <tissue evidence="2">Blood</tissue>
    </source>
</reference>
<dbReference type="InterPro" id="IPR012340">
    <property type="entry name" value="NA-bd_OB-fold"/>
</dbReference>
<proteinExistence type="predicted"/>
<evidence type="ECO:0000313" key="3">
    <source>
        <dbReference type="Proteomes" id="UP000289886"/>
    </source>
</evidence>
<dbReference type="InterPro" id="IPR004021">
    <property type="entry name" value="HIN200/IF120x"/>
</dbReference>
<name>A0A444TY09_ACIRT</name>
<gene>
    <name evidence="2" type="ORF">EOD39_20515</name>
</gene>
<dbReference type="SUPFAM" id="SSF50249">
    <property type="entry name" value="Nucleic acid-binding proteins"/>
    <property type="match status" value="1"/>
</dbReference>
<feature type="domain" description="HIN-200" evidence="1">
    <location>
        <begin position="20"/>
        <end position="161"/>
    </location>
</feature>
<dbReference type="AlphaFoldDB" id="A0A444TY09"/>
<organism evidence="2 3">
    <name type="scientific">Acipenser ruthenus</name>
    <name type="common">Sterlet sturgeon</name>
    <dbReference type="NCBI Taxonomy" id="7906"/>
    <lineage>
        <taxon>Eukaryota</taxon>
        <taxon>Metazoa</taxon>
        <taxon>Chordata</taxon>
        <taxon>Craniata</taxon>
        <taxon>Vertebrata</taxon>
        <taxon>Euteleostomi</taxon>
        <taxon>Actinopterygii</taxon>
        <taxon>Chondrostei</taxon>
        <taxon>Acipenseriformes</taxon>
        <taxon>Acipenseridae</taxon>
        <taxon>Acipenser</taxon>
    </lineage>
</organism>
<protein>
    <recommendedName>
        <fullName evidence="1">HIN-200 domain-containing protein</fullName>
    </recommendedName>
</protein>
<dbReference type="Gene3D" id="2.40.50.140">
    <property type="entry name" value="Nucleic acid-binding proteins"/>
    <property type="match status" value="2"/>
</dbReference>
<keyword evidence="3" id="KW-1185">Reference proteome</keyword>
<sequence length="184" mass="21120">MTMKEMEKISETAADDFLIFDFQKKETKEVVIITFADPKDITQAKLYDMAKIKKFKEGKFIDLQNYIIDKVDKRLVITKLTKVSPDAGFEISDRVFKKMLPVPLNKANSRRIKTPITIQGKVNEKLVNGNEVTITDSTAETKLTLWGDLTRTRIKQGDWIEATNVTLNTYDQSYNTSWATTIED</sequence>
<comment type="caution">
    <text evidence="2">The sequence shown here is derived from an EMBL/GenBank/DDBJ whole genome shotgun (WGS) entry which is preliminary data.</text>
</comment>
<dbReference type="Pfam" id="PF02760">
    <property type="entry name" value="HIN"/>
    <property type="match status" value="1"/>
</dbReference>